<name>A0A914D0B1_9BILA</name>
<feature type="coiled-coil region" evidence="1">
    <location>
        <begin position="57"/>
        <end position="112"/>
    </location>
</feature>
<evidence type="ECO:0000313" key="2">
    <source>
        <dbReference type="Proteomes" id="UP000887540"/>
    </source>
</evidence>
<keyword evidence="2" id="KW-1185">Reference proteome</keyword>
<proteinExistence type="predicted"/>
<organism evidence="2 3">
    <name type="scientific">Acrobeloides nanus</name>
    <dbReference type="NCBI Taxonomy" id="290746"/>
    <lineage>
        <taxon>Eukaryota</taxon>
        <taxon>Metazoa</taxon>
        <taxon>Ecdysozoa</taxon>
        <taxon>Nematoda</taxon>
        <taxon>Chromadorea</taxon>
        <taxon>Rhabditida</taxon>
        <taxon>Tylenchina</taxon>
        <taxon>Cephalobomorpha</taxon>
        <taxon>Cephaloboidea</taxon>
        <taxon>Cephalobidae</taxon>
        <taxon>Acrobeloides</taxon>
    </lineage>
</organism>
<protein>
    <submittedName>
        <fullName evidence="3">Uncharacterized protein</fullName>
    </submittedName>
</protein>
<sequence>MSKEDYRTEILRALQARNRACSQFERIFERYDALTESINILASKSSRQKQRSRAVTENEASAETERLNNELAELYKKQASNAQQLIDTSNKLAFVQKELEKITLEHGEHESEGMLQC</sequence>
<keyword evidence="1" id="KW-0175">Coiled coil</keyword>
<reference evidence="3" key="1">
    <citation type="submission" date="2022-11" db="UniProtKB">
        <authorList>
            <consortium name="WormBaseParasite"/>
        </authorList>
    </citation>
    <scope>IDENTIFICATION</scope>
</reference>
<evidence type="ECO:0000256" key="1">
    <source>
        <dbReference type="SAM" id="Coils"/>
    </source>
</evidence>
<dbReference type="WBParaSite" id="ACRNAN_scaffold1640.g16068.t1">
    <property type="protein sequence ID" value="ACRNAN_scaffold1640.g16068.t1"/>
    <property type="gene ID" value="ACRNAN_scaffold1640.g16068"/>
</dbReference>
<dbReference type="AlphaFoldDB" id="A0A914D0B1"/>
<evidence type="ECO:0000313" key="3">
    <source>
        <dbReference type="WBParaSite" id="ACRNAN_scaffold1640.g16068.t1"/>
    </source>
</evidence>
<dbReference type="Proteomes" id="UP000887540">
    <property type="component" value="Unplaced"/>
</dbReference>
<accession>A0A914D0B1</accession>